<dbReference type="AlphaFoldDB" id="A0A0M0BQE1"/>
<evidence type="ECO:0000313" key="1">
    <source>
        <dbReference type="EMBL" id="KON30451.1"/>
    </source>
</evidence>
<reference evidence="1 2" key="1">
    <citation type="submission" date="2015-06" db="EMBL/GenBank/DDBJ databases">
        <title>New insights into the roles of widespread benthic archaea in carbon and nitrogen cycling.</title>
        <authorList>
            <person name="Lazar C.S."/>
            <person name="Baker B.J."/>
            <person name="Seitz K.W."/>
            <person name="Hyde A.S."/>
            <person name="Dick G.J."/>
            <person name="Hinrichs K.-U."/>
            <person name="Teske A.P."/>
        </authorList>
    </citation>
    <scope>NUCLEOTIDE SEQUENCE [LARGE SCALE GENOMIC DNA]</scope>
    <source>
        <strain evidence="1">SG8-32-1</strain>
    </source>
</reference>
<accession>A0A0M0BQE1</accession>
<dbReference type="EMBL" id="LFWU01000124">
    <property type="protein sequence ID" value="KON30451.1"/>
    <property type="molecule type" value="Genomic_DNA"/>
</dbReference>
<sequence length="101" mass="11250">MGKSETIDQKAERERACAKAAMLAELLQANNFLEITGILEDYAAGKLEEPAAKSKFKFACKDTELVDVEQEWAWNYLKNYDKGLATATDDRWPTSASGAAW</sequence>
<organism evidence="1 2">
    <name type="scientific">miscellaneous Crenarchaeota group-1 archaeon SG8-32-1</name>
    <dbReference type="NCBI Taxonomy" id="1685124"/>
    <lineage>
        <taxon>Archaea</taxon>
        <taxon>Candidatus Bathyarchaeota</taxon>
        <taxon>MCG-1</taxon>
    </lineage>
</organism>
<evidence type="ECO:0000313" key="2">
    <source>
        <dbReference type="Proteomes" id="UP000037237"/>
    </source>
</evidence>
<dbReference type="Proteomes" id="UP000037237">
    <property type="component" value="Unassembled WGS sequence"/>
</dbReference>
<gene>
    <name evidence="1" type="ORF">AC477_04950</name>
</gene>
<name>A0A0M0BQE1_9ARCH</name>
<comment type="caution">
    <text evidence="1">The sequence shown here is derived from an EMBL/GenBank/DDBJ whole genome shotgun (WGS) entry which is preliminary data.</text>
</comment>
<protein>
    <submittedName>
        <fullName evidence="1">Uncharacterized protein</fullName>
    </submittedName>
</protein>
<proteinExistence type="predicted"/>